<accession>A0A5J5C252</accession>
<dbReference type="Proteomes" id="UP000325577">
    <property type="component" value="Linkage Group LG0"/>
</dbReference>
<keyword evidence="3" id="KW-1185">Reference proteome</keyword>
<evidence type="ECO:0000313" key="2">
    <source>
        <dbReference type="EMBL" id="KAA8548966.1"/>
    </source>
</evidence>
<feature type="region of interest" description="Disordered" evidence="1">
    <location>
        <begin position="87"/>
        <end position="106"/>
    </location>
</feature>
<name>A0A5J5C252_9ASTE</name>
<dbReference type="EMBL" id="CM018031">
    <property type="protein sequence ID" value="KAA8548966.1"/>
    <property type="molecule type" value="Genomic_DNA"/>
</dbReference>
<proteinExistence type="predicted"/>
<dbReference type="PANTHER" id="PTHR33484">
    <property type="entry name" value="BNAC07G33360D PROTEIN"/>
    <property type="match status" value="1"/>
</dbReference>
<gene>
    <name evidence="2" type="ORF">F0562_000650</name>
</gene>
<dbReference type="AlphaFoldDB" id="A0A5J5C252"/>
<organism evidence="2 3">
    <name type="scientific">Nyssa sinensis</name>
    <dbReference type="NCBI Taxonomy" id="561372"/>
    <lineage>
        <taxon>Eukaryota</taxon>
        <taxon>Viridiplantae</taxon>
        <taxon>Streptophyta</taxon>
        <taxon>Embryophyta</taxon>
        <taxon>Tracheophyta</taxon>
        <taxon>Spermatophyta</taxon>
        <taxon>Magnoliopsida</taxon>
        <taxon>eudicotyledons</taxon>
        <taxon>Gunneridae</taxon>
        <taxon>Pentapetalae</taxon>
        <taxon>asterids</taxon>
        <taxon>Cornales</taxon>
        <taxon>Nyssaceae</taxon>
        <taxon>Nyssa</taxon>
    </lineage>
</organism>
<reference evidence="2 3" key="1">
    <citation type="submission" date="2019-09" db="EMBL/GenBank/DDBJ databases">
        <title>A chromosome-level genome assembly of the Chinese tupelo Nyssa sinensis.</title>
        <authorList>
            <person name="Yang X."/>
            <person name="Kang M."/>
            <person name="Yang Y."/>
            <person name="Xiong H."/>
            <person name="Wang M."/>
            <person name="Zhang Z."/>
            <person name="Wang Z."/>
            <person name="Wu H."/>
            <person name="Ma T."/>
            <person name="Liu J."/>
            <person name="Xi Z."/>
        </authorList>
    </citation>
    <scope>NUCLEOTIDE SEQUENCE [LARGE SCALE GENOMIC DNA]</scope>
    <source>
        <strain evidence="2">J267</strain>
        <tissue evidence="2">Leaf</tissue>
    </source>
</reference>
<dbReference type="OrthoDB" id="1660139at2759"/>
<evidence type="ECO:0000256" key="1">
    <source>
        <dbReference type="SAM" id="MobiDB-lite"/>
    </source>
</evidence>
<feature type="region of interest" description="Disordered" evidence="1">
    <location>
        <begin position="25"/>
        <end position="61"/>
    </location>
</feature>
<protein>
    <submittedName>
        <fullName evidence="2">Uncharacterized protein</fullName>
    </submittedName>
</protein>
<sequence>MAPQADLVKVGLEGFAILEELIRGQKKRPSAPPGSQRHHLQPPEQPHHVPYEAQAPPPAKKAVMVKPPHLVKIGLEGFAIVEEYYVKTSRRPPPPPPHAEPQYRYPYQQQPPYIYRRTTQVPQKKEAVIDYNQAAQLYGGVVIKDGSKMSNKKPLSKAFY</sequence>
<evidence type="ECO:0000313" key="3">
    <source>
        <dbReference type="Proteomes" id="UP000325577"/>
    </source>
</evidence>